<evidence type="ECO:0000256" key="1">
    <source>
        <dbReference type="SAM" id="MobiDB-lite"/>
    </source>
</evidence>
<reference evidence="2" key="1">
    <citation type="journal article" date="2022" name="bioRxiv">
        <title>Sequencing and chromosome-scale assembly of the giantPleurodeles waltlgenome.</title>
        <authorList>
            <person name="Brown T."/>
            <person name="Elewa A."/>
            <person name="Iarovenko S."/>
            <person name="Subramanian E."/>
            <person name="Araus A.J."/>
            <person name="Petzold A."/>
            <person name="Susuki M."/>
            <person name="Suzuki K.-i.T."/>
            <person name="Hayashi T."/>
            <person name="Toyoda A."/>
            <person name="Oliveira C."/>
            <person name="Osipova E."/>
            <person name="Leigh N.D."/>
            <person name="Simon A."/>
            <person name="Yun M.H."/>
        </authorList>
    </citation>
    <scope>NUCLEOTIDE SEQUENCE</scope>
    <source>
        <strain evidence="2">20211129_DDA</strain>
        <tissue evidence="2">Liver</tissue>
    </source>
</reference>
<dbReference type="AlphaFoldDB" id="A0AAV7M0R2"/>
<evidence type="ECO:0000313" key="3">
    <source>
        <dbReference type="Proteomes" id="UP001066276"/>
    </source>
</evidence>
<keyword evidence="3" id="KW-1185">Reference proteome</keyword>
<proteinExistence type="predicted"/>
<protein>
    <submittedName>
        <fullName evidence="2">Uncharacterized protein</fullName>
    </submittedName>
</protein>
<gene>
    <name evidence="2" type="ORF">NDU88_000626</name>
</gene>
<feature type="region of interest" description="Disordered" evidence="1">
    <location>
        <begin position="1"/>
        <end position="32"/>
    </location>
</feature>
<evidence type="ECO:0000313" key="2">
    <source>
        <dbReference type="EMBL" id="KAJ1095463.1"/>
    </source>
</evidence>
<comment type="caution">
    <text evidence="2">The sequence shown here is derived from an EMBL/GenBank/DDBJ whole genome shotgun (WGS) entry which is preliminary data.</text>
</comment>
<dbReference type="Proteomes" id="UP001066276">
    <property type="component" value="Chromosome 10"/>
</dbReference>
<sequence>MRSRGTAAIGPICFRTSSLPQPRPAPAPAPWSAQRGLAAAALPRSGNLLPHQLTASTLTPTFTGPVVPRSEICPSSAPARPGGGARGVRQGRAGCVRGMLGIEADQGDSMDSGSAVLSRATSIRSEAACARLEVPRSLLNRTRWASKERTAFNIVPHSTRQS</sequence>
<dbReference type="EMBL" id="JANPWB010000014">
    <property type="protein sequence ID" value="KAJ1095463.1"/>
    <property type="molecule type" value="Genomic_DNA"/>
</dbReference>
<organism evidence="2 3">
    <name type="scientific">Pleurodeles waltl</name>
    <name type="common">Iberian ribbed newt</name>
    <dbReference type="NCBI Taxonomy" id="8319"/>
    <lineage>
        <taxon>Eukaryota</taxon>
        <taxon>Metazoa</taxon>
        <taxon>Chordata</taxon>
        <taxon>Craniata</taxon>
        <taxon>Vertebrata</taxon>
        <taxon>Euteleostomi</taxon>
        <taxon>Amphibia</taxon>
        <taxon>Batrachia</taxon>
        <taxon>Caudata</taxon>
        <taxon>Salamandroidea</taxon>
        <taxon>Salamandridae</taxon>
        <taxon>Pleurodelinae</taxon>
        <taxon>Pleurodeles</taxon>
    </lineage>
</organism>
<accession>A0AAV7M0R2</accession>
<name>A0AAV7M0R2_PLEWA</name>